<gene>
    <name evidence="10" type="ORF">E6C64_05970</name>
</gene>
<evidence type="ECO:0000313" key="11">
    <source>
        <dbReference type="Proteomes" id="UP000309133"/>
    </source>
</evidence>
<evidence type="ECO:0000313" key="10">
    <source>
        <dbReference type="EMBL" id="THG31615.1"/>
    </source>
</evidence>
<feature type="transmembrane region" description="Helical" evidence="9">
    <location>
        <begin position="230"/>
        <end position="249"/>
    </location>
</feature>
<dbReference type="AlphaFoldDB" id="A0A4S4FPV4"/>
<dbReference type="GO" id="GO:0022857">
    <property type="term" value="F:transmembrane transporter activity"/>
    <property type="evidence" value="ECO:0007669"/>
    <property type="project" value="InterPro"/>
</dbReference>
<dbReference type="InterPro" id="IPR001851">
    <property type="entry name" value="ABC_transp_permease"/>
</dbReference>
<dbReference type="Pfam" id="PF02653">
    <property type="entry name" value="BPD_transp_2"/>
    <property type="match status" value="1"/>
</dbReference>
<sequence>MATRSISQSARTVTPRAVGDDTQSSSVRALVFLRDRGIIVLWLFLVLVFSIWAAPYFFSLANAALVANAAALTAIFAAAVAFGVLSGALDLSVPGSATMGSVVGATVLTAGAPAVVGIAAALATGVVIGTVNGVLVQRGLNPLVVTIGMLTVLGGLAQVVAGGVPINGITQLNFMGSISYFGIPAPVIVVAIIFLIGTLFLTQTRAGGRLMAVGTNAEAVRRVGVSANKYRIIGFILSATVAAVGGLTVTATTTQASPNPSVALLFSALTAVALSGMPLTGGRGSLPRVLVGALIIATISSALVIKGVPPYVATIVTGVLLVAALAFDRVMSSAVAKRLVPTSASADPEPVGPPAIDAVPAAATTATER</sequence>
<evidence type="ECO:0000256" key="8">
    <source>
        <dbReference type="SAM" id="MobiDB-lite"/>
    </source>
</evidence>
<evidence type="ECO:0000256" key="1">
    <source>
        <dbReference type="ARBA" id="ARBA00004651"/>
    </source>
</evidence>
<keyword evidence="6 9" id="KW-1133">Transmembrane helix</keyword>
<evidence type="ECO:0000256" key="6">
    <source>
        <dbReference type="ARBA" id="ARBA00022989"/>
    </source>
</evidence>
<comment type="caution">
    <text evidence="10">The sequence shown here is derived from an EMBL/GenBank/DDBJ whole genome shotgun (WGS) entry which is preliminary data.</text>
</comment>
<dbReference type="PANTHER" id="PTHR32196:SF21">
    <property type="entry name" value="ABC TRANSPORTER PERMEASE PROTEIN YPHD-RELATED"/>
    <property type="match status" value="1"/>
</dbReference>
<evidence type="ECO:0000256" key="4">
    <source>
        <dbReference type="ARBA" id="ARBA00022519"/>
    </source>
</evidence>
<protein>
    <submittedName>
        <fullName evidence="10">ABC transporter permease</fullName>
    </submittedName>
</protein>
<feature type="transmembrane region" description="Helical" evidence="9">
    <location>
        <begin position="65"/>
        <end position="85"/>
    </location>
</feature>
<organism evidence="10 11">
    <name type="scientific">Naasia lichenicola</name>
    <dbReference type="NCBI Taxonomy" id="2565933"/>
    <lineage>
        <taxon>Bacteria</taxon>
        <taxon>Bacillati</taxon>
        <taxon>Actinomycetota</taxon>
        <taxon>Actinomycetes</taxon>
        <taxon>Micrococcales</taxon>
        <taxon>Microbacteriaceae</taxon>
        <taxon>Naasia</taxon>
    </lineage>
</organism>
<feature type="transmembrane region" description="Helical" evidence="9">
    <location>
        <begin position="38"/>
        <end position="58"/>
    </location>
</feature>
<evidence type="ECO:0000256" key="7">
    <source>
        <dbReference type="ARBA" id="ARBA00023136"/>
    </source>
</evidence>
<evidence type="ECO:0000256" key="5">
    <source>
        <dbReference type="ARBA" id="ARBA00022692"/>
    </source>
</evidence>
<keyword evidence="2" id="KW-0813">Transport</keyword>
<feature type="region of interest" description="Disordered" evidence="8">
    <location>
        <begin position="1"/>
        <end position="20"/>
    </location>
</feature>
<keyword evidence="11" id="KW-1185">Reference proteome</keyword>
<keyword evidence="7 9" id="KW-0472">Membrane</keyword>
<reference evidence="10 11" key="1">
    <citation type="submission" date="2019-04" db="EMBL/GenBank/DDBJ databases">
        <authorList>
            <person name="Jiang L."/>
        </authorList>
    </citation>
    <scope>NUCLEOTIDE SEQUENCE [LARGE SCALE GENOMIC DNA]</scope>
    <source>
        <strain evidence="10 11">YIM 131853</strain>
    </source>
</reference>
<feature type="transmembrane region" description="Helical" evidence="9">
    <location>
        <begin position="105"/>
        <end position="131"/>
    </location>
</feature>
<evidence type="ECO:0000256" key="9">
    <source>
        <dbReference type="SAM" id="Phobius"/>
    </source>
</evidence>
<feature type="transmembrane region" description="Helical" evidence="9">
    <location>
        <begin position="261"/>
        <end position="279"/>
    </location>
</feature>
<comment type="subcellular location">
    <subcellularLocation>
        <location evidence="1">Cell membrane</location>
        <topology evidence="1">Multi-pass membrane protein</topology>
    </subcellularLocation>
</comment>
<dbReference type="CDD" id="cd06579">
    <property type="entry name" value="TM_PBP1_transp_AraH_like"/>
    <property type="match status" value="1"/>
</dbReference>
<name>A0A4S4FPV4_9MICO</name>
<feature type="transmembrane region" description="Helical" evidence="9">
    <location>
        <begin position="311"/>
        <end position="328"/>
    </location>
</feature>
<dbReference type="Proteomes" id="UP000309133">
    <property type="component" value="Unassembled WGS sequence"/>
</dbReference>
<keyword evidence="4" id="KW-0997">Cell inner membrane</keyword>
<dbReference type="GO" id="GO:0005886">
    <property type="term" value="C:plasma membrane"/>
    <property type="evidence" value="ECO:0007669"/>
    <property type="project" value="UniProtKB-SubCell"/>
</dbReference>
<feature type="transmembrane region" description="Helical" evidence="9">
    <location>
        <begin position="178"/>
        <end position="201"/>
    </location>
</feature>
<evidence type="ECO:0000256" key="2">
    <source>
        <dbReference type="ARBA" id="ARBA00022448"/>
    </source>
</evidence>
<dbReference type="RefSeq" id="WP_136426735.1">
    <property type="nucleotide sequence ID" value="NZ_SSSM01000003.1"/>
</dbReference>
<dbReference type="PANTHER" id="PTHR32196">
    <property type="entry name" value="ABC TRANSPORTER PERMEASE PROTEIN YPHD-RELATED-RELATED"/>
    <property type="match status" value="1"/>
</dbReference>
<accession>A0A4S4FPV4</accession>
<feature type="compositionally biased region" description="Polar residues" evidence="8">
    <location>
        <begin position="1"/>
        <end position="12"/>
    </location>
</feature>
<evidence type="ECO:0000256" key="3">
    <source>
        <dbReference type="ARBA" id="ARBA00022475"/>
    </source>
</evidence>
<feature type="transmembrane region" description="Helical" evidence="9">
    <location>
        <begin position="143"/>
        <end position="166"/>
    </location>
</feature>
<keyword evidence="3" id="KW-1003">Cell membrane</keyword>
<keyword evidence="5 9" id="KW-0812">Transmembrane</keyword>
<dbReference type="OrthoDB" id="9808136at2"/>
<dbReference type="EMBL" id="SSSM01000003">
    <property type="protein sequence ID" value="THG31615.1"/>
    <property type="molecule type" value="Genomic_DNA"/>
</dbReference>
<feature type="transmembrane region" description="Helical" evidence="9">
    <location>
        <begin position="286"/>
        <end position="305"/>
    </location>
</feature>
<proteinExistence type="predicted"/>